<dbReference type="Proteomes" id="UP000634136">
    <property type="component" value="Unassembled WGS sequence"/>
</dbReference>
<gene>
    <name evidence="1" type="ORF">G2W53_037804</name>
</gene>
<dbReference type="AlphaFoldDB" id="A0A834SK07"/>
<comment type="caution">
    <text evidence="1">The sequence shown here is derived from an EMBL/GenBank/DDBJ whole genome shotgun (WGS) entry which is preliminary data.</text>
</comment>
<dbReference type="OrthoDB" id="674980at2759"/>
<sequence>MVLAVSFKFKYEGAIFFNRMVVIKMKMGFDGRVSNNLEEGSRGCSHLAIHVAQGQDSGFGIQDSGISWTDASQDPIHQQEKMNELSGEEEISLWGVQAFGDQKTFPPLDFSELESCNLLQSFMNNKLNSVVELTTDKGDNFLEGLLLNGWLPKLVFLCGHVEKSVANWTFNTMLYSSKEEMQTCTCHFWCAILSSTKEDDQFSVKIDWFPNYEDLRRALDIYGFLFNFSSSVEPMNTDSGPGVPPQNIRAWLRFVTACCLIRSRKAIFSAVEAQEIVEVIICLFLDRQLQGLLILLNDCMQAVVNYFTDQEWSSSCENIAKFIACRVSKDLNCIQAIECISEVSSRCKQLRNAVAYQSLLACFDGQINSREEILSSLVAINLKDKTCDLFKIYIYLVLTENWILCNSMIEGKSALYEMFCRYLKNCSSLISSTDLRSYASKIRNRAAYLLHFSLGLTVKENFSDYS</sequence>
<dbReference type="PANTHER" id="PTHR37212:SF2">
    <property type="entry name" value="ACTIN PROTEIN 2_3 COMPLEX SUBUNIT-LIKE PROTEIN"/>
    <property type="match status" value="1"/>
</dbReference>
<proteinExistence type="predicted"/>
<name>A0A834SK07_9FABA</name>
<evidence type="ECO:0000313" key="2">
    <source>
        <dbReference type="Proteomes" id="UP000634136"/>
    </source>
</evidence>
<reference evidence="1" key="1">
    <citation type="submission" date="2020-09" db="EMBL/GenBank/DDBJ databases">
        <title>Genome-Enabled Discovery of Anthraquinone Biosynthesis in Senna tora.</title>
        <authorList>
            <person name="Kang S.-H."/>
            <person name="Pandey R.P."/>
            <person name="Lee C.-M."/>
            <person name="Sim J.-S."/>
            <person name="Jeong J.-T."/>
            <person name="Choi B.-S."/>
            <person name="Jung M."/>
            <person name="Ginzburg D."/>
            <person name="Zhao K."/>
            <person name="Won S.Y."/>
            <person name="Oh T.-J."/>
            <person name="Yu Y."/>
            <person name="Kim N.-H."/>
            <person name="Lee O.R."/>
            <person name="Lee T.-H."/>
            <person name="Bashyal P."/>
            <person name="Kim T.-S."/>
            <person name="Lee W.-H."/>
            <person name="Kawkins C."/>
            <person name="Kim C.-K."/>
            <person name="Kim J.S."/>
            <person name="Ahn B.O."/>
            <person name="Rhee S.Y."/>
            <person name="Sohng J.K."/>
        </authorList>
    </citation>
    <scope>NUCLEOTIDE SEQUENCE</scope>
    <source>
        <tissue evidence="1">Leaf</tissue>
    </source>
</reference>
<dbReference type="EMBL" id="JAAIUW010000012">
    <property type="protein sequence ID" value="KAF7805643.1"/>
    <property type="molecule type" value="Genomic_DNA"/>
</dbReference>
<organism evidence="1 2">
    <name type="scientific">Senna tora</name>
    <dbReference type="NCBI Taxonomy" id="362788"/>
    <lineage>
        <taxon>Eukaryota</taxon>
        <taxon>Viridiplantae</taxon>
        <taxon>Streptophyta</taxon>
        <taxon>Embryophyta</taxon>
        <taxon>Tracheophyta</taxon>
        <taxon>Spermatophyta</taxon>
        <taxon>Magnoliopsida</taxon>
        <taxon>eudicotyledons</taxon>
        <taxon>Gunneridae</taxon>
        <taxon>Pentapetalae</taxon>
        <taxon>rosids</taxon>
        <taxon>fabids</taxon>
        <taxon>Fabales</taxon>
        <taxon>Fabaceae</taxon>
        <taxon>Caesalpinioideae</taxon>
        <taxon>Cassia clade</taxon>
        <taxon>Senna</taxon>
    </lineage>
</organism>
<evidence type="ECO:0000313" key="1">
    <source>
        <dbReference type="EMBL" id="KAF7805643.1"/>
    </source>
</evidence>
<accession>A0A834SK07</accession>
<dbReference type="PANTHER" id="PTHR37212">
    <property type="entry name" value="ACTIN PROTEIN 2/3 COMPLEX SUBUNIT-LIKE PROTEIN"/>
    <property type="match status" value="1"/>
</dbReference>
<keyword evidence="2" id="KW-1185">Reference proteome</keyword>
<protein>
    <submittedName>
        <fullName evidence="1">Uncharacterized protein</fullName>
    </submittedName>
</protein>